<dbReference type="SUPFAM" id="SSF53448">
    <property type="entry name" value="Nucleotide-diphospho-sugar transferases"/>
    <property type="match status" value="1"/>
</dbReference>
<keyword evidence="4 11" id="KW-0808">Transferase</keyword>
<dbReference type="Gene3D" id="3.90.550.10">
    <property type="entry name" value="Spore Coat Polysaccharide Biosynthesis Protein SpsA, Chain A"/>
    <property type="match status" value="1"/>
</dbReference>
<keyword evidence="3" id="KW-0328">Glycosyltransferase</keyword>
<gene>
    <name evidence="11" type="ORF">EYW47_38560</name>
</gene>
<evidence type="ECO:0000259" key="10">
    <source>
        <dbReference type="Pfam" id="PF00535"/>
    </source>
</evidence>
<dbReference type="CDD" id="cd04187">
    <property type="entry name" value="DPM1_like_bac"/>
    <property type="match status" value="1"/>
</dbReference>
<dbReference type="EMBL" id="SMRP01000048">
    <property type="protein sequence ID" value="TDG17248.1"/>
    <property type="molecule type" value="Genomic_DNA"/>
</dbReference>
<dbReference type="InterPro" id="IPR001173">
    <property type="entry name" value="Glyco_trans_2-like"/>
</dbReference>
<comment type="caution">
    <text evidence="11">The sequence shown here is derived from an EMBL/GenBank/DDBJ whole genome shotgun (WGS) entry which is preliminary data.</text>
</comment>
<dbReference type="OrthoDB" id="9811884at2"/>
<keyword evidence="12" id="KW-1185">Reference proteome</keyword>
<dbReference type="GO" id="GO:0016757">
    <property type="term" value="F:glycosyltransferase activity"/>
    <property type="evidence" value="ECO:0007669"/>
    <property type="project" value="UniProtKB-KW"/>
</dbReference>
<dbReference type="GO" id="GO:0005886">
    <property type="term" value="C:plasma membrane"/>
    <property type="evidence" value="ECO:0007669"/>
    <property type="project" value="UniProtKB-SubCell"/>
</dbReference>
<dbReference type="AlphaFoldDB" id="A0A4R5LYA8"/>
<name>A0A4R5LYA8_9BURK</name>
<dbReference type="PANTHER" id="PTHR48090:SF1">
    <property type="entry name" value="PROPHAGE BACTOPRENOL GLUCOSYL TRANSFERASE HOMOLOG"/>
    <property type="match status" value="1"/>
</dbReference>
<evidence type="ECO:0000313" key="12">
    <source>
        <dbReference type="Proteomes" id="UP000295722"/>
    </source>
</evidence>
<dbReference type="InterPro" id="IPR029044">
    <property type="entry name" value="Nucleotide-diphossugar_trans"/>
</dbReference>
<evidence type="ECO:0000256" key="6">
    <source>
        <dbReference type="ARBA" id="ARBA00022989"/>
    </source>
</evidence>
<keyword evidence="2" id="KW-1003">Cell membrane</keyword>
<keyword evidence="6 9" id="KW-1133">Transmembrane helix</keyword>
<dbReference type="FunFam" id="3.90.550.10:FF:000079">
    <property type="entry name" value="Probable glycosyl transferase"/>
    <property type="match status" value="1"/>
</dbReference>
<keyword evidence="7 9" id="KW-0472">Membrane</keyword>
<organism evidence="11 12">
    <name type="scientific">Paraburkholderia silviterrae</name>
    <dbReference type="NCBI Taxonomy" id="2528715"/>
    <lineage>
        <taxon>Bacteria</taxon>
        <taxon>Pseudomonadati</taxon>
        <taxon>Pseudomonadota</taxon>
        <taxon>Betaproteobacteria</taxon>
        <taxon>Burkholderiales</taxon>
        <taxon>Burkholderiaceae</taxon>
        <taxon>Paraburkholderia</taxon>
    </lineage>
</organism>
<sequence>MNRPITEETRRVGSALSNPLVSIVAPFYNEQDGVDAFFGQIIATMESIESIRFEIVCVNDGSSDATLDRLVLVSRRDRRVRIIDLSRNFGKEAALTAGLDEAAGDAVIVIDADLQDPPSLIPEMIERWREGAEVVLARRASRACDSFLKRTTAALFYRVHNALSELKIPENVGDFRLMDRQVVNALHSLPERHRFMKGLFAWVGFNSVTIDYERTPRTAGKTKFSGWRLWNFALEGITSFSTVPLRSWTYIGGAIAALAFCYGGVIVGRTLLFGNPVPGYASLISVVLFVSGIQLTGIGVIGEYIGRIYDESKERPIYLVRRRYESRTKISTLPVERSDARTNGAPLELVRGRGASQVRAAGR</sequence>
<dbReference type="InterPro" id="IPR050256">
    <property type="entry name" value="Glycosyltransferase_2"/>
</dbReference>
<feature type="transmembrane region" description="Helical" evidence="9">
    <location>
        <begin position="248"/>
        <end position="268"/>
    </location>
</feature>
<evidence type="ECO:0000256" key="3">
    <source>
        <dbReference type="ARBA" id="ARBA00022676"/>
    </source>
</evidence>
<evidence type="ECO:0000256" key="5">
    <source>
        <dbReference type="ARBA" id="ARBA00022692"/>
    </source>
</evidence>
<evidence type="ECO:0000256" key="1">
    <source>
        <dbReference type="ARBA" id="ARBA00004651"/>
    </source>
</evidence>
<evidence type="ECO:0000256" key="9">
    <source>
        <dbReference type="SAM" id="Phobius"/>
    </source>
</evidence>
<proteinExistence type="inferred from homology"/>
<dbReference type="Pfam" id="PF00535">
    <property type="entry name" value="Glycos_transf_2"/>
    <property type="match status" value="1"/>
</dbReference>
<evidence type="ECO:0000256" key="4">
    <source>
        <dbReference type="ARBA" id="ARBA00022679"/>
    </source>
</evidence>
<dbReference type="PANTHER" id="PTHR48090">
    <property type="entry name" value="UNDECAPRENYL-PHOSPHATE 4-DEOXY-4-FORMAMIDO-L-ARABINOSE TRANSFERASE-RELATED"/>
    <property type="match status" value="1"/>
</dbReference>
<reference evidence="11 12" key="1">
    <citation type="submission" date="2019-03" db="EMBL/GenBank/DDBJ databases">
        <title>Paraburkholderia sp. 4M-K11, isolated from subtropical forest soil.</title>
        <authorList>
            <person name="Gao Z.-H."/>
            <person name="Qiu L.-H."/>
        </authorList>
    </citation>
    <scope>NUCLEOTIDE SEQUENCE [LARGE SCALE GENOMIC DNA]</scope>
    <source>
        <strain evidence="11 12">4M-K11</strain>
    </source>
</reference>
<evidence type="ECO:0000256" key="7">
    <source>
        <dbReference type="ARBA" id="ARBA00023136"/>
    </source>
</evidence>
<feature type="transmembrane region" description="Helical" evidence="9">
    <location>
        <begin position="280"/>
        <end position="305"/>
    </location>
</feature>
<evidence type="ECO:0000313" key="11">
    <source>
        <dbReference type="EMBL" id="TDG17248.1"/>
    </source>
</evidence>
<accession>A0A4R5LYA8</accession>
<comment type="subcellular location">
    <subcellularLocation>
        <location evidence="1">Cell membrane</location>
        <topology evidence="1">Multi-pass membrane protein</topology>
    </subcellularLocation>
</comment>
<dbReference type="Proteomes" id="UP000295722">
    <property type="component" value="Unassembled WGS sequence"/>
</dbReference>
<evidence type="ECO:0000256" key="2">
    <source>
        <dbReference type="ARBA" id="ARBA00022475"/>
    </source>
</evidence>
<evidence type="ECO:0000256" key="8">
    <source>
        <dbReference type="ARBA" id="ARBA00038152"/>
    </source>
</evidence>
<protein>
    <submittedName>
        <fullName evidence="11">Glycosyltransferase</fullName>
    </submittedName>
</protein>
<keyword evidence="5 9" id="KW-0812">Transmembrane</keyword>
<comment type="similarity">
    <text evidence="8">Belongs to the glycosyltransferase 2 family. GtrB subfamily.</text>
</comment>
<dbReference type="RefSeq" id="WP_133200053.1">
    <property type="nucleotide sequence ID" value="NZ_JBHUCW010000013.1"/>
</dbReference>
<feature type="domain" description="Glycosyltransferase 2-like" evidence="10">
    <location>
        <begin position="22"/>
        <end position="184"/>
    </location>
</feature>